<dbReference type="Pfam" id="PF00075">
    <property type="entry name" value="RNase_H"/>
    <property type="match status" value="1"/>
</dbReference>
<dbReference type="CDD" id="cd09276">
    <property type="entry name" value="Rnase_HI_RT_non_LTR"/>
    <property type="match status" value="1"/>
</dbReference>
<sequence>MHAKEPGIGQSSLLNLLTTLSKNPQNSTYQPAYHHINHPMEWPPRSILNISPMLSKLAALEDNLLKAHPDYFTQRKSPPPWSIAPAKTSYFPMPKKVTLDNPRVQMNHALKHLHHTTIKYYTDGSVSSHSTSCAYIFPEIKAEGAWNLTPGSNIQTAELHGILKDLEACYHLEPAPLQIQIFTDSQSAFVAINAATKHSYNPIIQDIWNLLHCQKMQELTLTQRGSLAKIGIPGNEAAERLTSDQAGIP</sequence>
<dbReference type="SUPFAM" id="SSF53098">
    <property type="entry name" value="Ribonuclease H-like"/>
    <property type="match status" value="1"/>
</dbReference>
<dbReference type="InterPro" id="IPR036397">
    <property type="entry name" value="RNaseH_sf"/>
</dbReference>
<reference evidence="2 3" key="1">
    <citation type="journal article" date="2023" name="Nucleic Acids Res.">
        <title>The hologenome of Daphnia magna reveals possible DNA methylation and microbiome-mediated evolution of the host genome.</title>
        <authorList>
            <person name="Chaturvedi A."/>
            <person name="Li X."/>
            <person name="Dhandapani V."/>
            <person name="Marshall H."/>
            <person name="Kissane S."/>
            <person name="Cuenca-Cambronero M."/>
            <person name="Asole G."/>
            <person name="Calvet F."/>
            <person name="Ruiz-Romero M."/>
            <person name="Marangio P."/>
            <person name="Guigo R."/>
            <person name="Rago D."/>
            <person name="Mirbahai L."/>
            <person name="Eastwood N."/>
            <person name="Colbourne J.K."/>
            <person name="Zhou J."/>
            <person name="Mallon E."/>
            <person name="Orsini L."/>
        </authorList>
    </citation>
    <scope>NUCLEOTIDE SEQUENCE [LARGE SCALE GENOMIC DNA]</scope>
    <source>
        <strain evidence="2">LRV0_1</strain>
    </source>
</reference>
<dbReference type="Gene3D" id="3.30.420.10">
    <property type="entry name" value="Ribonuclease H-like superfamily/Ribonuclease H"/>
    <property type="match status" value="1"/>
</dbReference>
<accession>A0ABR0B9R2</accession>
<organism evidence="2 3">
    <name type="scientific">Daphnia magna</name>
    <dbReference type="NCBI Taxonomy" id="35525"/>
    <lineage>
        <taxon>Eukaryota</taxon>
        <taxon>Metazoa</taxon>
        <taxon>Ecdysozoa</taxon>
        <taxon>Arthropoda</taxon>
        <taxon>Crustacea</taxon>
        <taxon>Branchiopoda</taxon>
        <taxon>Diplostraca</taxon>
        <taxon>Cladocera</taxon>
        <taxon>Anomopoda</taxon>
        <taxon>Daphniidae</taxon>
        <taxon>Daphnia</taxon>
    </lineage>
</organism>
<evidence type="ECO:0000259" key="1">
    <source>
        <dbReference type="PROSITE" id="PS50879"/>
    </source>
</evidence>
<comment type="caution">
    <text evidence="2">The sequence shown here is derived from an EMBL/GenBank/DDBJ whole genome shotgun (WGS) entry which is preliminary data.</text>
</comment>
<keyword evidence="3" id="KW-1185">Reference proteome</keyword>
<feature type="domain" description="RNase H type-1" evidence="1">
    <location>
        <begin position="114"/>
        <end position="247"/>
    </location>
</feature>
<dbReference type="EMBL" id="JAOYFB010000042">
    <property type="protein sequence ID" value="KAK4045312.1"/>
    <property type="molecule type" value="Genomic_DNA"/>
</dbReference>
<proteinExistence type="predicted"/>
<dbReference type="PROSITE" id="PS50879">
    <property type="entry name" value="RNASE_H_1"/>
    <property type="match status" value="1"/>
</dbReference>
<dbReference type="InterPro" id="IPR002156">
    <property type="entry name" value="RNaseH_domain"/>
</dbReference>
<gene>
    <name evidence="2" type="ORF">OUZ56_032850</name>
</gene>
<dbReference type="Proteomes" id="UP001234178">
    <property type="component" value="Unassembled WGS sequence"/>
</dbReference>
<evidence type="ECO:0000313" key="2">
    <source>
        <dbReference type="EMBL" id="KAK4045312.1"/>
    </source>
</evidence>
<dbReference type="InterPro" id="IPR012337">
    <property type="entry name" value="RNaseH-like_sf"/>
</dbReference>
<name>A0ABR0B9R2_9CRUS</name>
<protein>
    <recommendedName>
        <fullName evidence="1">RNase H type-1 domain-containing protein</fullName>
    </recommendedName>
</protein>
<evidence type="ECO:0000313" key="3">
    <source>
        <dbReference type="Proteomes" id="UP001234178"/>
    </source>
</evidence>